<accession>A0A0S2THB8</accession>
<dbReference type="STRING" id="1748243.Tel_15710"/>
<evidence type="ECO:0000313" key="8">
    <source>
        <dbReference type="EMBL" id="ALP54477.1"/>
    </source>
</evidence>
<dbReference type="GO" id="GO:0005886">
    <property type="term" value="C:plasma membrane"/>
    <property type="evidence" value="ECO:0007669"/>
    <property type="project" value="UniProtKB-SubCell"/>
</dbReference>
<keyword evidence="5 7" id="KW-1133">Transmembrane helix</keyword>
<dbReference type="Pfam" id="PF07681">
    <property type="entry name" value="DoxX"/>
    <property type="match status" value="1"/>
</dbReference>
<evidence type="ECO:0000256" key="2">
    <source>
        <dbReference type="ARBA" id="ARBA00006679"/>
    </source>
</evidence>
<keyword evidence="6 7" id="KW-0472">Membrane</keyword>
<gene>
    <name evidence="8" type="ORF">Tel_15710</name>
</gene>
<dbReference type="PANTHER" id="PTHR33452:SF1">
    <property type="entry name" value="INNER MEMBRANE PROTEIN YPHA-RELATED"/>
    <property type="match status" value="1"/>
</dbReference>
<evidence type="ECO:0000256" key="3">
    <source>
        <dbReference type="ARBA" id="ARBA00022475"/>
    </source>
</evidence>
<comment type="similarity">
    <text evidence="2">Belongs to the DoxX family.</text>
</comment>
<proteinExistence type="inferred from homology"/>
<dbReference type="AlphaFoldDB" id="A0A0S2THB8"/>
<keyword evidence="9" id="KW-1185">Reference proteome</keyword>
<feature type="transmembrane region" description="Helical" evidence="7">
    <location>
        <begin position="43"/>
        <end position="61"/>
    </location>
</feature>
<evidence type="ECO:0000313" key="9">
    <source>
        <dbReference type="Proteomes" id="UP000055136"/>
    </source>
</evidence>
<feature type="transmembrane region" description="Helical" evidence="7">
    <location>
        <begin position="12"/>
        <end position="31"/>
    </location>
</feature>
<evidence type="ECO:0000256" key="4">
    <source>
        <dbReference type="ARBA" id="ARBA00022692"/>
    </source>
</evidence>
<dbReference type="Proteomes" id="UP000055136">
    <property type="component" value="Chromosome"/>
</dbReference>
<protein>
    <submittedName>
        <fullName evidence="8">DoxX family protein</fullName>
    </submittedName>
</protein>
<dbReference type="EMBL" id="CP013099">
    <property type="protein sequence ID" value="ALP54477.1"/>
    <property type="molecule type" value="Genomic_DNA"/>
</dbReference>
<feature type="transmembrane region" description="Helical" evidence="7">
    <location>
        <begin position="100"/>
        <end position="119"/>
    </location>
</feature>
<dbReference type="PANTHER" id="PTHR33452">
    <property type="entry name" value="OXIDOREDUCTASE CATD-RELATED"/>
    <property type="match status" value="1"/>
</dbReference>
<reference evidence="8" key="1">
    <citation type="submission" date="2015-10" db="EMBL/GenBank/DDBJ databases">
        <title>Description of Candidatus Tenderia electrophaga gen. nov, sp. nov., an Uncultivated Electroautotroph from a Biocathode Enrichment.</title>
        <authorList>
            <person name="Eddie B.J."/>
            <person name="Malanoski A.P."/>
            <person name="Wang Z."/>
            <person name="Hall R.J."/>
            <person name="Oh S.D."/>
            <person name="Heiner C."/>
            <person name="Lin B."/>
            <person name="Strycharz-Glaven S.M."/>
        </authorList>
    </citation>
    <scope>NUCLEOTIDE SEQUENCE [LARGE SCALE GENOMIC DNA]</scope>
    <source>
        <strain evidence="8">NRL1</strain>
    </source>
</reference>
<sequence length="138" mass="14810">MEKTASLIGRIFLAHIFLIAGTTKITGYAGTQGYMESMGVPGMLLPLVILVEIGGALALILGWQTRWAALGLAGFTILTALFFHTNFAEQTQMIMFMKNIAMTGGLLYVAAYGAGAWSLDARRAHKHGHGQHSQSPAM</sequence>
<organism evidence="8 9">
    <name type="scientific">Candidatus Tenderia electrophaga</name>
    <dbReference type="NCBI Taxonomy" id="1748243"/>
    <lineage>
        <taxon>Bacteria</taxon>
        <taxon>Pseudomonadati</taxon>
        <taxon>Pseudomonadota</taxon>
        <taxon>Gammaproteobacteria</taxon>
        <taxon>Candidatus Tenderiales</taxon>
        <taxon>Candidatus Tenderiaceae</taxon>
        <taxon>Candidatus Tenderia</taxon>
    </lineage>
</organism>
<dbReference type="KEGG" id="tee:Tel_15710"/>
<keyword evidence="4 7" id="KW-0812">Transmembrane</keyword>
<evidence type="ECO:0000256" key="7">
    <source>
        <dbReference type="SAM" id="Phobius"/>
    </source>
</evidence>
<dbReference type="InterPro" id="IPR051907">
    <property type="entry name" value="DoxX-like_oxidoreductase"/>
</dbReference>
<evidence type="ECO:0000256" key="5">
    <source>
        <dbReference type="ARBA" id="ARBA00022989"/>
    </source>
</evidence>
<keyword evidence="3" id="KW-1003">Cell membrane</keyword>
<feature type="transmembrane region" description="Helical" evidence="7">
    <location>
        <begin position="68"/>
        <end position="88"/>
    </location>
</feature>
<evidence type="ECO:0000256" key="1">
    <source>
        <dbReference type="ARBA" id="ARBA00004651"/>
    </source>
</evidence>
<comment type="subcellular location">
    <subcellularLocation>
        <location evidence="1">Cell membrane</location>
        <topology evidence="1">Multi-pass membrane protein</topology>
    </subcellularLocation>
</comment>
<evidence type="ECO:0000256" key="6">
    <source>
        <dbReference type="ARBA" id="ARBA00023136"/>
    </source>
</evidence>
<name>A0A0S2THB8_9GAMM</name>
<dbReference type="InterPro" id="IPR032808">
    <property type="entry name" value="DoxX"/>
</dbReference>